<feature type="transmembrane region" description="Helical" evidence="1">
    <location>
        <begin position="61"/>
        <end position="85"/>
    </location>
</feature>
<sequence length="101" mass="11731">MKVQPEPRFDHPPRTWSHRLGAILWPSFFAAGVATMVFFAMVDPLQLRDITFHEWEISREAGYTIGFFLFWSATVSSSLFTWILLRPGSRFNPPRKSKEQG</sequence>
<gene>
    <name evidence="2" type="ORF">C7S18_15125</name>
</gene>
<dbReference type="EMBL" id="CP027860">
    <property type="protein sequence ID" value="AVP98437.1"/>
    <property type="molecule type" value="Genomic_DNA"/>
</dbReference>
<keyword evidence="1" id="KW-0472">Membrane</keyword>
<proteinExistence type="predicted"/>
<dbReference type="Proteomes" id="UP000241074">
    <property type="component" value="Chromosome"/>
</dbReference>
<dbReference type="RefSeq" id="WP_106892358.1">
    <property type="nucleotide sequence ID" value="NZ_CP027860.1"/>
</dbReference>
<accession>A0A2P1PUC0</accession>
<keyword evidence="1" id="KW-1133">Transmembrane helix</keyword>
<reference evidence="2 3" key="2">
    <citation type="submission" date="2018-03" db="EMBL/GenBank/DDBJ databases">
        <authorList>
            <person name="Keele B.F."/>
        </authorList>
    </citation>
    <scope>NUCLEOTIDE SEQUENCE [LARGE SCALE GENOMIC DNA]</scope>
    <source>
        <strain evidence="2 3">D13</strain>
    </source>
</reference>
<evidence type="ECO:0000313" key="3">
    <source>
        <dbReference type="Proteomes" id="UP000241074"/>
    </source>
</evidence>
<organism evidence="2 3">
    <name type="scientific">Ahniella affigens</name>
    <dbReference type="NCBI Taxonomy" id="2021234"/>
    <lineage>
        <taxon>Bacteria</taxon>
        <taxon>Pseudomonadati</taxon>
        <taxon>Pseudomonadota</taxon>
        <taxon>Gammaproteobacteria</taxon>
        <taxon>Lysobacterales</taxon>
        <taxon>Rhodanobacteraceae</taxon>
        <taxon>Ahniella</taxon>
    </lineage>
</organism>
<name>A0A2P1PUC0_9GAMM</name>
<keyword evidence="3" id="KW-1185">Reference proteome</keyword>
<dbReference type="AlphaFoldDB" id="A0A2P1PUC0"/>
<keyword evidence="1" id="KW-0812">Transmembrane</keyword>
<dbReference type="OrthoDB" id="6197657at2"/>
<dbReference type="KEGG" id="xba:C7S18_15125"/>
<evidence type="ECO:0000313" key="2">
    <source>
        <dbReference type="EMBL" id="AVP98437.1"/>
    </source>
</evidence>
<reference evidence="2 3" key="1">
    <citation type="submission" date="2018-03" db="EMBL/GenBank/DDBJ databases">
        <title>Ahniella affigens gen. nov., sp. nov., a gammaproteobacterium isolated from sandy soil near a stream.</title>
        <authorList>
            <person name="Ko Y."/>
            <person name="Kim J.-H."/>
        </authorList>
    </citation>
    <scope>NUCLEOTIDE SEQUENCE [LARGE SCALE GENOMIC DNA]</scope>
    <source>
        <strain evidence="2 3">D13</strain>
    </source>
</reference>
<protein>
    <submittedName>
        <fullName evidence="2">Uncharacterized protein</fullName>
    </submittedName>
</protein>
<feature type="transmembrane region" description="Helical" evidence="1">
    <location>
        <begin position="20"/>
        <end position="41"/>
    </location>
</feature>
<evidence type="ECO:0000256" key="1">
    <source>
        <dbReference type="SAM" id="Phobius"/>
    </source>
</evidence>